<feature type="domain" description="Fumarylacetoacetase-like C-terminal" evidence="3">
    <location>
        <begin position="192"/>
        <end position="362"/>
    </location>
</feature>
<organism evidence="4 5">
    <name type="scientific">Saccharopolyspora hirsuta</name>
    <dbReference type="NCBI Taxonomy" id="1837"/>
    <lineage>
        <taxon>Bacteria</taxon>
        <taxon>Bacillati</taxon>
        <taxon>Actinomycetota</taxon>
        <taxon>Actinomycetes</taxon>
        <taxon>Pseudonocardiales</taxon>
        <taxon>Pseudonocardiaceae</taxon>
        <taxon>Saccharopolyspora</taxon>
    </lineage>
</organism>
<keyword evidence="2" id="KW-0479">Metal-binding</keyword>
<dbReference type="GO" id="GO:0046872">
    <property type="term" value="F:metal ion binding"/>
    <property type="evidence" value="ECO:0007669"/>
    <property type="project" value="UniProtKB-KW"/>
</dbReference>
<proteinExistence type="inferred from homology"/>
<protein>
    <submittedName>
        <fullName evidence="4">Fumarylacetoacetate hydrolase family protein</fullName>
    </submittedName>
</protein>
<dbReference type="OrthoDB" id="9779415at2"/>
<accession>A0A5M7BZD6</accession>
<evidence type="ECO:0000259" key="3">
    <source>
        <dbReference type="Pfam" id="PF01557"/>
    </source>
</evidence>
<name>A0A5M7BZD6_SACHI</name>
<dbReference type="PANTHER" id="PTHR42796:SF7">
    <property type="entry name" value="2-DEHYDRO-3-DEOXY-D-ARABINONATE DEHYDRATASE"/>
    <property type="match status" value="1"/>
</dbReference>
<evidence type="ECO:0000313" key="4">
    <source>
        <dbReference type="EMBL" id="KAA5834520.1"/>
    </source>
</evidence>
<comment type="similarity">
    <text evidence="1">Belongs to the FAH family.</text>
</comment>
<dbReference type="SUPFAM" id="SSF56529">
    <property type="entry name" value="FAH"/>
    <property type="match status" value="1"/>
</dbReference>
<dbReference type="InterPro" id="IPR051121">
    <property type="entry name" value="FAH"/>
</dbReference>
<sequence length="388" mass="40770">MELLDNALDVLPADRTAATLVGRLHDPEEDGPAVVAVRGDELVDLTAVTPTLADLLEHPDAVHLARSAPARKSWPLPQVLADTLAGARGAHLLAPADLQVLKAAGVTFVKSMLERVIEERAGGDAARAAEVRAQVERAIGGALAAVVPGSAQARAVKEVLVRDGLWSQYLEVGLGPDPEIFTKAPLLAAVGVGAEVGIAAGSEWNNPEPEVALAVRSDGRIVGATLGNDVNLRDVEGRSALLLPKAKDNNASAALGPFLRLFDDSFGLDDVRALEVRLEVIGEDGFVLAGASSMREISRDPVELSRAALGAHHQYPDGLILYTGTLFAPTEDRGAPGAGFTHRTGDVVRISTPELGTLVNRVARSEDCPQWTFGVRALIGNLARRGML</sequence>
<dbReference type="InterPro" id="IPR036663">
    <property type="entry name" value="Fumarylacetoacetase_C_sf"/>
</dbReference>
<dbReference type="Pfam" id="PF01557">
    <property type="entry name" value="FAA_hydrolase"/>
    <property type="match status" value="1"/>
</dbReference>
<dbReference type="EMBL" id="VWPH01000005">
    <property type="protein sequence ID" value="KAA5834520.1"/>
    <property type="molecule type" value="Genomic_DNA"/>
</dbReference>
<dbReference type="Proteomes" id="UP000323946">
    <property type="component" value="Unassembled WGS sequence"/>
</dbReference>
<keyword evidence="5" id="KW-1185">Reference proteome</keyword>
<dbReference type="AlphaFoldDB" id="A0A5M7BZD6"/>
<dbReference type="PANTHER" id="PTHR42796">
    <property type="entry name" value="FUMARYLACETOACETATE HYDROLASE DOMAIN-CONTAINING PROTEIN 2A-RELATED"/>
    <property type="match status" value="1"/>
</dbReference>
<dbReference type="InterPro" id="IPR011234">
    <property type="entry name" value="Fumarylacetoacetase-like_C"/>
</dbReference>
<reference evidence="4 5" key="1">
    <citation type="submission" date="2019-09" db="EMBL/GenBank/DDBJ databases">
        <title>Draft genome sequence of the thermophilic Saccharopolyspora hirsuta VKM Ac-666T.</title>
        <authorList>
            <person name="Lobastova T.G."/>
            <person name="Fokina V."/>
            <person name="Bragin E.Y."/>
            <person name="Shtratnikova V.Y."/>
            <person name="Starodumova I.P."/>
            <person name="Tarlachkov S.V."/>
            <person name="Donova M.V."/>
        </authorList>
    </citation>
    <scope>NUCLEOTIDE SEQUENCE [LARGE SCALE GENOMIC DNA]</scope>
    <source>
        <strain evidence="4 5">VKM Ac-666</strain>
    </source>
</reference>
<dbReference type="Gene3D" id="3.90.850.10">
    <property type="entry name" value="Fumarylacetoacetase-like, C-terminal domain"/>
    <property type="match status" value="1"/>
</dbReference>
<evidence type="ECO:0000256" key="2">
    <source>
        <dbReference type="ARBA" id="ARBA00022723"/>
    </source>
</evidence>
<dbReference type="GO" id="GO:0044281">
    <property type="term" value="P:small molecule metabolic process"/>
    <property type="evidence" value="ECO:0007669"/>
    <property type="project" value="UniProtKB-ARBA"/>
</dbReference>
<keyword evidence="4" id="KW-0378">Hydrolase</keyword>
<comment type="caution">
    <text evidence="4">The sequence shown here is derived from an EMBL/GenBank/DDBJ whole genome shotgun (WGS) entry which is preliminary data.</text>
</comment>
<evidence type="ECO:0000313" key="5">
    <source>
        <dbReference type="Proteomes" id="UP000323946"/>
    </source>
</evidence>
<dbReference type="SMR" id="A0A5M7BZD6"/>
<evidence type="ECO:0000256" key="1">
    <source>
        <dbReference type="ARBA" id="ARBA00010211"/>
    </source>
</evidence>
<dbReference type="RefSeq" id="WP_150066821.1">
    <property type="nucleotide sequence ID" value="NZ_VWPH01000005.1"/>
</dbReference>
<dbReference type="GO" id="GO:0016787">
    <property type="term" value="F:hydrolase activity"/>
    <property type="evidence" value="ECO:0007669"/>
    <property type="project" value="UniProtKB-KW"/>
</dbReference>
<gene>
    <name evidence="4" type="ORF">F1721_12685</name>
</gene>